<comment type="catalytic activity">
    <reaction evidence="1 9">
        <text>(S)-malate + a quinone = a quinol + oxaloacetate</text>
        <dbReference type="Rhea" id="RHEA:46012"/>
        <dbReference type="ChEBI" id="CHEBI:15589"/>
        <dbReference type="ChEBI" id="CHEBI:16452"/>
        <dbReference type="ChEBI" id="CHEBI:24646"/>
        <dbReference type="ChEBI" id="CHEBI:132124"/>
        <dbReference type="EC" id="1.1.5.4"/>
    </reaction>
</comment>
<evidence type="ECO:0000256" key="9">
    <source>
        <dbReference type="HAMAP-Rule" id="MF_00212"/>
    </source>
</evidence>
<protein>
    <recommendedName>
        <fullName evidence="9">Probable malate:quinone oxidoreductase</fullName>
        <ecNumber evidence="9">1.1.5.4</ecNumber>
    </recommendedName>
    <alternativeName>
        <fullName evidence="9">MQO</fullName>
    </alternativeName>
    <alternativeName>
        <fullName evidence="9">Malate dehydrogenase [quinone]</fullName>
    </alternativeName>
</protein>
<name>A0ABP9RF40_9GAMM</name>
<evidence type="ECO:0000313" key="11">
    <source>
        <dbReference type="EMBL" id="GAA5175827.1"/>
    </source>
</evidence>
<evidence type="ECO:0000256" key="2">
    <source>
        <dbReference type="ARBA" id="ARBA00001974"/>
    </source>
</evidence>
<comment type="cofactor">
    <cofactor evidence="2 9">
        <name>FAD</name>
        <dbReference type="ChEBI" id="CHEBI:57692"/>
    </cofactor>
</comment>
<evidence type="ECO:0000256" key="6">
    <source>
        <dbReference type="ARBA" id="ARBA00022630"/>
    </source>
</evidence>
<dbReference type="PANTHER" id="PTHR43104:SF2">
    <property type="entry name" value="L-2-HYDROXYGLUTARATE DEHYDROGENASE, MITOCHONDRIAL"/>
    <property type="match status" value="1"/>
</dbReference>
<dbReference type="NCBIfam" id="TIGR01320">
    <property type="entry name" value="mal_quin_oxido"/>
    <property type="match status" value="1"/>
</dbReference>
<reference evidence="12" key="1">
    <citation type="journal article" date="2019" name="Int. J. Syst. Evol. Microbiol.">
        <title>The Global Catalogue of Microorganisms (GCM) 10K type strain sequencing project: providing services to taxonomists for standard genome sequencing and annotation.</title>
        <authorList>
            <consortium name="The Broad Institute Genomics Platform"/>
            <consortium name="The Broad Institute Genome Sequencing Center for Infectious Disease"/>
            <person name="Wu L."/>
            <person name="Ma J."/>
        </authorList>
    </citation>
    <scope>NUCLEOTIDE SEQUENCE [LARGE SCALE GENOMIC DNA]</scope>
    <source>
        <strain evidence="12">JCM 18472</strain>
    </source>
</reference>
<accession>A0ABP9RF40</accession>
<evidence type="ECO:0000256" key="1">
    <source>
        <dbReference type="ARBA" id="ARBA00001139"/>
    </source>
</evidence>
<evidence type="ECO:0000256" key="8">
    <source>
        <dbReference type="ARBA" id="ARBA00023002"/>
    </source>
</evidence>
<evidence type="ECO:0000256" key="3">
    <source>
        <dbReference type="ARBA" id="ARBA00005012"/>
    </source>
</evidence>
<keyword evidence="7 9" id="KW-0274">FAD</keyword>
<dbReference type="NCBIfam" id="NF003603">
    <property type="entry name" value="PRK05257.1-1"/>
    <property type="match status" value="1"/>
</dbReference>
<evidence type="ECO:0000313" key="12">
    <source>
        <dbReference type="Proteomes" id="UP001500074"/>
    </source>
</evidence>
<proteinExistence type="inferred from homology"/>
<dbReference type="NCBIfam" id="NF009875">
    <property type="entry name" value="PRK13339.1"/>
    <property type="match status" value="1"/>
</dbReference>
<organism evidence="11 12">
    <name type="scientific">Modicisalibacter zincidurans</name>
    <dbReference type="NCBI Taxonomy" id="1178777"/>
    <lineage>
        <taxon>Bacteria</taxon>
        <taxon>Pseudomonadati</taxon>
        <taxon>Pseudomonadota</taxon>
        <taxon>Gammaproteobacteria</taxon>
        <taxon>Oceanospirillales</taxon>
        <taxon>Halomonadaceae</taxon>
        <taxon>Modicisalibacter</taxon>
    </lineage>
</organism>
<keyword evidence="12" id="KW-1185">Reference proteome</keyword>
<feature type="region of interest" description="Disordered" evidence="10">
    <location>
        <begin position="476"/>
        <end position="514"/>
    </location>
</feature>
<feature type="compositionally biased region" description="Basic and acidic residues" evidence="10">
    <location>
        <begin position="502"/>
        <end position="514"/>
    </location>
</feature>
<keyword evidence="8 9" id="KW-0560">Oxidoreductase</keyword>
<dbReference type="SUPFAM" id="SSF51905">
    <property type="entry name" value="FAD/NAD(P)-binding domain"/>
    <property type="match status" value="1"/>
</dbReference>
<dbReference type="EMBL" id="BAABKI010000020">
    <property type="protein sequence ID" value="GAA5175827.1"/>
    <property type="molecule type" value="Genomic_DNA"/>
</dbReference>
<dbReference type="EC" id="1.1.5.4" evidence="9"/>
<evidence type="ECO:0000256" key="5">
    <source>
        <dbReference type="ARBA" id="ARBA00022532"/>
    </source>
</evidence>
<dbReference type="NCBIfam" id="NF003605">
    <property type="entry name" value="PRK05257.1-4"/>
    <property type="match status" value="1"/>
</dbReference>
<dbReference type="InterPro" id="IPR036188">
    <property type="entry name" value="FAD/NAD-bd_sf"/>
</dbReference>
<dbReference type="NCBIfam" id="NF003611">
    <property type="entry name" value="PRK05257.3-2"/>
    <property type="match status" value="1"/>
</dbReference>
<dbReference type="PANTHER" id="PTHR43104">
    <property type="entry name" value="L-2-HYDROXYGLUTARATE DEHYDROGENASE, MITOCHONDRIAL"/>
    <property type="match status" value="1"/>
</dbReference>
<keyword evidence="5 9" id="KW-0816">Tricarboxylic acid cycle</keyword>
<dbReference type="HAMAP" id="MF_00212">
    <property type="entry name" value="MQO"/>
    <property type="match status" value="1"/>
</dbReference>
<sequence length="514" mass="56143">MSATLATLLHELEPTARIELVERLDSMASESSFAWNNAGTGHAGLCELNYTPPGADGSIDIDKAIRINTLFEESKQLWSALVAHGNLGDPADFLSPVPHLSFVRGEKNVRFLRARHEAMSNHHCFESMQYSQDPATIAAWAPLLMAGRTADEPVAATRVEAGTDVNFGALTNRLLTRLTEQDSDRVGIRTGQTIRDLARNADGTWNLQIETRAGGQRVVRSRFVFLGAGGASLRLLQKSGIPEAKGYGGFPVSGQWLRCDKPEVVSQHRAKVYSNAAVGAPPMSVPHLDTRHVDGKPSLLFGPFAGFTTKFLKNGSILDLVKTVRATNLSPMLSVARSNVSLMKYLLEQVRLSHAQRVEELRAFYPDAQAEDWQLEVAGQRVQIIKKDPRRGGTLQFGTEIVTASDGSLAALLGASPGASTATSIMLDLIERCFPERFASVQWQARLKRLVPVRAETLQKDATRLGEVRRETHRILKLGAADPASSRPAESTPRATRVPSRNADETRHESMTAS</sequence>
<gene>
    <name evidence="9 11" type="primary">mqo</name>
    <name evidence="11" type="ORF">GCM10023342_20000</name>
</gene>
<dbReference type="Pfam" id="PF06039">
    <property type="entry name" value="Mqo"/>
    <property type="match status" value="1"/>
</dbReference>
<comment type="caution">
    <text evidence="11">The sequence shown here is derived from an EMBL/GenBank/DDBJ whole genome shotgun (WGS) entry which is preliminary data.</text>
</comment>
<dbReference type="InterPro" id="IPR006231">
    <property type="entry name" value="MQO"/>
</dbReference>
<comment type="similarity">
    <text evidence="4 9">Belongs to the MQO family.</text>
</comment>
<evidence type="ECO:0000256" key="4">
    <source>
        <dbReference type="ARBA" id="ARBA00006389"/>
    </source>
</evidence>
<keyword evidence="6 9" id="KW-0285">Flavoprotein</keyword>
<comment type="pathway">
    <text evidence="3 9">Carbohydrate metabolism; tricarboxylic acid cycle; oxaloacetate from (S)-malate (quinone route): step 1/1.</text>
</comment>
<dbReference type="Proteomes" id="UP001500074">
    <property type="component" value="Unassembled WGS sequence"/>
</dbReference>
<evidence type="ECO:0000256" key="7">
    <source>
        <dbReference type="ARBA" id="ARBA00022827"/>
    </source>
</evidence>
<dbReference type="NCBIfam" id="NF003606">
    <property type="entry name" value="PRK05257.2-1"/>
    <property type="match status" value="1"/>
</dbReference>
<evidence type="ECO:0000256" key="10">
    <source>
        <dbReference type="SAM" id="MobiDB-lite"/>
    </source>
</evidence>